<protein>
    <submittedName>
        <fullName evidence="3">Class I SAM-dependent methyltransferase</fullName>
    </submittedName>
</protein>
<comment type="caution">
    <text evidence="3">The sequence shown here is derived from an EMBL/GenBank/DDBJ whole genome shotgun (WGS) entry which is preliminary data.</text>
</comment>
<dbReference type="RefSeq" id="WP_140455481.1">
    <property type="nucleotide sequence ID" value="NZ_VFRP01000022.1"/>
</dbReference>
<dbReference type="SUPFAM" id="SSF53335">
    <property type="entry name" value="S-adenosyl-L-methionine-dependent methyltransferases"/>
    <property type="match status" value="1"/>
</dbReference>
<dbReference type="Gene3D" id="3.40.50.150">
    <property type="entry name" value="Vaccinia Virus protein VP39"/>
    <property type="match status" value="1"/>
</dbReference>
<dbReference type="PANTHER" id="PTHR43861">
    <property type="entry name" value="TRANS-ACONITATE 2-METHYLTRANSFERASE-RELATED"/>
    <property type="match status" value="1"/>
</dbReference>
<keyword evidence="3" id="KW-0808">Transferase</keyword>
<dbReference type="GO" id="GO:0008168">
    <property type="term" value="F:methyltransferase activity"/>
    <property type="evidence" value="ECO:0007669"/>
    <property type="project" value="UniProtKB-KW"/>
</dbReference>
<evidence type="ECO:0000259" key="2">
    <source>
        <dbReference type="Pfam" id="PF08484"/>
    </source>
</evidence>
<dbReference type="Pfam" id="PF08484">
    <property type="entry name" value="Methyltransf_14"/>
    <property type="match status" value="1"/>
</dbReference>
<reference evidence="3 4" key="1">
    <citation type="submission" date="2019-06" db="EMBL/GenBank/DDBJ databases">
        <title>A novel bacterium of genus Amaricoccus, isolated from marine sediment.</title>
        <authorList>
            <person name="Huang H."/>
            <person name="Mo K."/>
            <person name="Hu Y."/>
        </authorList>
    </citation>
    <scope>NUCLEOTIDE SEQUENCE [LARGE SCALE GENOMIC DNA]</scope>
    <source>
        <strain evidence="3 4">HB172011</strain>
    </source>
</reference>
<dbReference type="AlphaFoldDB" id="A0A501WJ06"/>
<dbReference type="Gene3D" id="6.20.50.110">
    <property type="entry name" value="Methyltransferase, zinc-binding domain"/>
    <property type="match status" value="1"/>
</dbReference>
<dbReference type="Proteomes" id="UP000319255">
    <property type="component" value="Unassembled WGS sequence"/>
</dbReference>
<feature type="domain" description="Methyltransferase putative zinc binding" evidence="1">
    <location>
        <begin position="6"/>
        <end position="67"/>
    </location>
</feature>
<dbReference type="EMBL" id="VFRP01000022">
    <property type="protein sequence ID" value="TPE48415.1"/>
    <property type="molecule type" value="Genomic_DNA"/>
</dbReference>
<dbReference type="Gene3D" id="3.40.50.720">
    <property type="entry name" value="NAD(P)-binding Rossmann-like Domain"/>
    <property type="match status" value="1"/>
</dbReference>
<dbReference type="GO" id="GO:0032259">
    <property type="term" value="P:methylation"/>
    <property type="evidence" value="ECO:0007669"/>
    <property type="project" value="UniProtKB-KW"/>
</dbReference>
<keyword evidence="4" id="KW-1185">Reference proteome</keyword>
<dbReference type="InterPro" id="IPR013630">
    <property type="entry name" value="Methyltransf_Zn-bd_dom_put"/>
</dbReference>
<dbReference type="InterPro" id="IPR029063">
    <property type="entry name" value="SAM-dependent_MTases_sf"/>
</dbReference>
<evidence type="ECO:0000313" key="4">
    <source>
        <dbReference type="Proteomes" id="UP000319255"/>
    </source>
</evidence>
<feature type="domain" description="C-methyltransferase" evidence="2">
    <location>
        <begin position="249"/>
        <end position="406"/>
    </location>
</feature>
<sequence>MYNLKCRFCDAPISETFIDLGTSPIANSYVKPENFMKMEPFFALHAFVCGECFLVQLPNMESREHIFNEEYAYFSSYSASVLAHSKAYVEMMIERFGFDAGSQVIEVASNDGYLLKYFQERGVKVLGIEPSGSVAEAAEKAGIPSRVRFFGVETAKALREEGFAADLMLGNNVMAHVPDLNDFIGGFPILVRPGGIVTIEFPHLLRTIEDLYYDQVYHEHYSYLSLVTVEKIFAAHGMTLFDVEEIAPQGGSLRIFACHAGDAAHPVTERVAALRAREIAAGLTTPEGYRTFAERVRETKRDLLRFLMEAKEAGKTVVGYGAPAKATTLLNYCGVKTDMIDYTVDISPYKHGRLLPGTRIPIHPPERILETKPDYVLILAWNIKDEITRNMAAVRDWGGRFVVPLPRVEVLD</sequence>
<dbReference type="Gene3D" id="6.10.250.3100">
    <property type="match status" value="1"/>
</dbReference>
<accession>A0A501WJ06</accession>
<dbReference type="CDD" id="cd02440">
    <property type="entry name" value="AdoMet_MTases"/>
    <property type="match status" value="1"/>
</dbReference>
<dbReference type="PANTHER" id="PTHR43861:SF5">
    <property type="entry name" value="BLL5978 PROTEIN"/>
    <property type="match status" value="1"/>
</dbReference>
<dbReference type="InterPro" id="IPR038576">
    <property type="entry name" value="Methyltransf_Zn-bd_dom_put_sf"/>
</dbReference>
<keyword evidence="3" id="KW-0489">Methyltransferase</keyword>
<gene>
    <name evidence="3" type="ORF">FJM51_17785</name>
</gene>
<dbReference type="Pfam" id="PF13489">
    <property type="entry name" value="Methyltransf_23"/>
    <property type="match status" value="1"/>
</dbReference>
<evidence type="ECO:0000259" key="1">
    <source>
        <dbReference type="Pfam" id="PF08421"/>
    </source>
</evidence>
<organism evidence="3 4">
    <name type="scientific">Amaricoccus solimangrovi</name>
    <dbReference type="NCBI Taxonomy" id="2589815"/>
    <lineage>
        <taxon>Bacteria</taxon>
        <taxon>Pseudomonadati</taxon>
        <taxon>Pseudomonadota</taxon>
        <taxon>Alphaproteobacteria</taxon>
        <taxon>Rhodobacterales</taxon>
        <taxon>Paracoccaceae</taxon>
        <taxon>Amaricoccus</taxon>
    </lineage>
</organism>
<name>A0A501WJ06_9RHOB</name>
<dbReference type="InterPro" id="IPR013691">
    <property type="entry name" value="MeTrfase_14"/>
</dbReference>
<dbReference type="Pfam" id="PF08421">
    <property type="entry name" value="Methyltransf_13"/>
    <property type="match status" value="1"/>
</dbReference>
<dbReference type="OrthoDB" id="9815644at2"/>
<proteinExistence type="predicted"/>
<evidence type="ECO:0000313" key="3">
    <source>
        <dbReference type="EMBL" id="TPE48415.1"/>
    </source>
</evidence>